<feature type="compositionally biased region" description="Low complexity" evidence="2">
    <location>
        <begin position="213"/>
        <end position="223"/>
    </location>
</feature>
<dbReference type="PROSITE" id="PS50006">
    <property type="entry name" value="FHA_DOMAIN"/>
    <property type="match status" value="1"/>
</dbReference>
<comment type="caution">
    <text evidence="4">The sequence shown here is derived from an EMBL/GenBank/DDBJ whole genome shotgun (WGS) entry which is preliminary data.</text>
</comment>
<dbReference type="AlphaFoldDB" id="A0A3M8AF95"/>
<sequence>MRGTTILFARAASVGDVLALWPELLDPDPAAAVLDHVTASGVSATPPFALVVRDPESSSTRVVVRGPIHVRVGEVEVDGDGVTTWTERVLPGGEVAVASARTASGVDASPLPIVEGIVTAREVRSGGVEPTAPGSVEAAAVGASAVSVGAAPAAAAPPSSVDERTVVRDGAAEQTIVPDEDTIVGVSVPVRPFAPSADRPATPPAGPAPTPPAGRVATPPAGRVATQERIEAPAAAPHTEPVAASTITIGTPPPSSPAAPGSPAGPDSSAAPEGDHDGLTIASDDIRRLREARGAAAATAAEGAAASDPPLIEQVGLRMPDGTIEPVVDAVVLGRAPTIGKLSGGRVPRLVVIGAGDPDISRSHLRVALEGGTVVVTDLDSRNGTHVVAPGRLPVKLRPAEPTPVLTETVIDLGGGWTIQVVTR</sequence>
<feature type="region of interest" description="Disordered" evidence="2">
    <location>
        <begin position="194"/>
        <end position="279"/>
    </location>
</feature>
<dbReference type="SUPFAM" id="SSF49879">
    <property type="entry name" value="SMAD/FHA domain"/>
    <property type="match status" value="1"/>
</dbReference>
<name>A0A3M8AF95_9MICO</name>
<dbReference type="InterPro" id="IPR000253">
    <property type="entry name" value="FHA_dom"/>
</dbReference>
<evidence type="ECO:0000313" key="4">
    <source>
        <dbReference type="EMBL" id="RNB49886.1"/>
    </source>
</evidence>
<evidence type="ECO:0000256" key="2">
    <source>
        <dbReference type="SAM" id="MobiDB-lite"/>
    </source>
</evidence>
<dbReference type="EMBL" id="RHHB01000013">
    <property type="protein sequence ID" value="RNB49886.1"/>
    <property type="molecule type" value="Genomic_DNA"/>
</dbReference>
<proteinExistence type="predicted"/>
<reference evidence="4 5" key="1">
    <citation type="submission" date="2018-10" db="EMBL/GenBank/DDBJ databases">
        <title>Isolation, diversity and antibacterial activity of antinobacteria from the wheat rhizosphere soil.</title>
        <authorList>
            <person name="Sun T."/>
        </authorList>
    </citation>
    <scope>NUCLEOTIDE SEQUENCE [LARGE SCALE GENOMIC DNA]</scope>
    <source>
        <strain evidence="4 5">SJ-23</strain>
    </source>
</reference>
<keyword evidence="5" id="KW-1185">Reference proteome</keyword>
<gene>
    <name evidence="4" type="ORF">EDM22_08915</name>
</gene>
<feature type="compositionally biased region" description="Low complexity" evidence="2">
    <location>
        <begin position="258"/>
        <end position="272"/>
    </location>
</feature>
<evidence type="ECO:0000313" key="5">
    <source>
        <dbReference type="Proteomes" id="UP000275048"/>
    </source>
</evidence>
<feature type="compositionally biased region" description="Pro residues" evidence="2">
    <location>
        <begin position="201"/>
        <end position="212"/>
    </location>
</feature>
<dbReference type="Pfam" id="PF00498">
    <property type="entry name" value="FHA"/>
    <property type="match status" value="1"/>
</dbReference>
<keyword evidence="1" id="KW-0597">Phosphoprotein</keyword>
<dbReference type="Gene3D" id="2.60.200.20">
    <property type="match status" value="1"/>
</dbReference>
<evidence type="ECO:0000256" key="1">
    <source>
        <dbReference type="ARBA" id="ARBA00022553"/>
    </source>
</evidence>
<evidence type="ECO:0000259" key="3">
    <source>
        <dbReference type="PROSITE" id="PS50006"/>
    </source>
</evidence>
<organism evidence="4 5">
    <name type="scientific">Agromyces tardus</name>
    <dbReference type="NCBI Taxonomy" id="2583849"/>
    <lineage>
        <taxon>Bacteria</taxon>
        <taxon>Bacillati</taxon>
        <taxon>Actinomycetota</taxon>
        <taxon>Actinomycetes</taxon>
        <taxon>Micrococcales</taxon>
        <taxon>Microbacteriaceae</taxon>
        <taxon>Agromyces</taxon>
    </lineage>
</organism>
<feature type="domain" description="FHA" evidence="3">
    <location>
        <begin position="331"/>
        <end position="387"/>
    </location>
</feature>
<protein>
    <submittedName>
        <fullName evidence="4">FHA domain-containing protein</fullName>
    </submittedName>
</protein>
<dbReference type="Proteomes" id="UP000275048">
    <property type="component" value="Unassembled WGS sequence"/>
</dbReference>
<accession>A0A3M8AF95</accession>
<dbReference type="InterPro" id="IPR008984">
    <property type="entry name" value="SMAD_FHA_dom_sf"/>
</dbReference>